<reference evidence="2 3" key="1">
    <citation type="submission" date="2023-02" db="EMBL/GenBank/DDBJ databases">
        <title>LHISI_Scaffold_Assembly.</title>
        <authorList>
            <person name="Stuart O.P."/>
            <person name="Cleave R."/>
            <person name="Magrath M.J.L."/>
            <person name="Mikheyev A.S."/>
        </authorList>
    </citation>
    <scope>NUCLEOTIDE SEQUENCE [LARGE SCALE GENOMIC DNA]</scope>
    <source>
        <strain evidence="2">Daus_M_001</strain>
        <tissue evidence="2">Leg muscle</tissue>
    </source>
</reference>
<keyword evidence="3" id="KW-1185">Reference proteome</keyword>
<feature type="region of interest" description="Disordered" evidence="1">
    <location>
        <begin position="767"/>
        <end position="793"/>
    </location>
</feature>
<evidence type="ECO:0000313" key="2">
    <source>
        <dbReference type="EMBL" id="KAJ8878295.1"/>
    </source>
</evidence>
<dbReference type="Proteomes" id="UP001159363">
    <property type="component" value="Chromosome 6"/>
</dbReference>
<name>A0ABQ9H1W3_9NEOP</name>
<feature type="compositionally biased region" description="Basic and acidic residues" evidence="1">
    <location>
        <begin position="35"/>
        <end position="51"/>
    </location>
</feature>
<feature type="region of interest" description="Disordered" evidence="1">
    <location>
        <begin position="1"/>
        <end position="51"/>
    </location>
</feature>
<organism evidence="2 3">
    <name type="scientific">Dryococelus australis</name>
    <dbReference type="NCBI Taxonomy" id="614101"/>
    <lineage>
        <taxon>Eukaryota</taxon>
        <taxon>Metazoa</taxon>
        <taxon>Ecdysozoa</taxon>
        <taxon>Arthropoda</taxon>
        <taxon>Hexapoda</taxon>
        <taxon>Insecta</taxon>
        <taxon>Pterygota</taxon>
        <taxon>Neoptera</taxon>
        <taxon>Polyneoptera</taxon>
        <taxon>Phasmatodea</taxon>
        <taxon>Verophasmatodea</taxon>
        <taxon>Anareolatae</taxon>
        <taxon>Phasmatidae</taxon>
        <taxon>Eurycanthinae</taxon>
        <taxon>Dryococelus</taxon>
    </lineage>
</organism>
<sequence length="818" mass="93730">MLHQQSTPPPHLSSAHDVNRSHPPIYKITHRQPKRANEANTERRWNAGRGKREILEKTCPTSGIVPHAKYRAQKSNQFRLGDAIVAERYNGNTARHLRTWRVEALGRQVPWHQSAAGCAPIPRRLHTPPSGCVDNSIMYCTSRSTQFSSFKYCVRITDIPLGAANSGRETKRRVDFAPLLHPPVDKFCAPRVQITAAKLIKVISRSSGRQRSRSMSGLRQGLERTTVAIKIHPRTCSVLFYARTGAYTLGTIRTIFLFVSYFPLTLLIHTHYSPPTKAIRVPSPAGSLQIFACGNRAGRCRWSAGFLEDLPALSFRCCSKLTSITLIGSEDLDLKALYHKHEGKVLLSCVEVGRLFPCFTGKKVSATRSMYLIYRARLRNDSATRSMYLIYRARLRNDGATRSMYLIYRARLRNDSATRSMDLIYRARLRNDSATKSMHLIYRARLRNDSATRSMHLIYRARLRNDSATRSMHLIYRARLRNDSATRSMHLIYRARLRNDSATRSMYLIYRARIRNDSATSSMYLIYRTRLRNDSATRSMYLIYRARLRNDSATRSMYLIYRARIRNDSATSSMYLIYRARLRNDSATRSMDLIYRARLRNDSATRSMHLIYRARLRNDSATRSMHLIYRARLRNDSATRSMHLIYRARLRNVCRNPGETIDSLIEPFQDSLRLFLSTTRQYADEQGCRKTTSNEAIYTNIARPTNNSILKPSPLGDRWAQTMVHYHDRPMRYQLHHDDNERIQGGILFSFDVMGAGLTRVEGQSMSSLNPRLAGSPARHAPLYNRPTPRPAYPAPTVAGQASIGSTVPDQQPTISFC</sequence>
<accession>A0ABQ9H1W3</accession>
<comment type="caution">
    <text evidence="2">The sequence shown here is derived from an EMBL/GenBank/DDBJ whole genome shotgun (WGS) entry which is preliminary data.</text>
</comment>
<evidence type="ECO:0000313" key="3">
    <source>
        <dbReference type="Proteomes" id="UP001159363"/>
    </source>
</evidence>
<protein>
    <submittedName>
        <fullName evidence="2">Uncharacterized protein</fullName>
    </submittedName>
</protein>
<dbReference type="EMBL" id="JARBHB010000007">
    <property type="protein sequence ID" value="KAJ8878295.1"/>
    <property type="molecule type" value="Genomic_DNA"/>
</dbReference>
<gene>
    <name evidence="2" type="ORF">PR048_018872</name>
</gene>
<proteinExistence type="predicted"/>
<evidence type="ECO:0000256" key="1">
    <source>
        <dbReference type="SAM" id="MobiDB-lite"/>
    </source>
</evidence>